<feature type="domain" description="DUF11" evidence="2">
    <location>
        <begin position="548"/>
        <end position="663"/>
    </location>
</feature>
<dbReference type="Pfam" id="PF01345">
    <property type="entry name" value="DUF11"/>
    <property type="match status" value="1"/>
</dbReference>
<dbReference type="NCBIfam" id="TIGR01451">
    <property type="entry name" value="B_ant_repeat"/>
    <property type="match status" value="2"/>
</dbReference>
<feature type="region of interest" description="Disordered" evidence="1">
    <location>
        <begin position="496"/>
        <end position="529"/>
    </location>
</feature>
<name>A0A0P7YT55_9CYAN</name>
<feature type="compositionally biased region" description="Gly residues" evidence="1">
    <location>
        <begin position="320"/>
        <end position="346"/>
    </location>
</feature>
<feature type="compositionally biased region" description="Polar residues" evidence="1">
    <location>
        <begin position="683"/>
        <end position="696"/>
    </location>
</feature>
<feature type="region of interest" description="Disordered" evidence="1">
    <location>
        <begin position="303"/>
        <end position="368"/>
    </location>
</feature>
<proteinExistence type="predicted"/>
<reference evidence="3 4" key="1">
    <citation type="submission" date="2015-09" db="EMBL/GenBank/DDBJ databases">
        <title>Identification and resolution of microdiversity through metagenomic sequencing of parallel consortia.</title>
        <authorList>
            <person name="Nelson W.C."/>
            <person name="Romine M.F."/>
            <person name="Lindemann S.R."/>
        </authorList>
    </citation>
    <scope>NUCLEOTIDE SEQUENCE [LARGE SCALE GENOMIC DNA]</scope>
    <source>
        <strain evidence="3">Ana</strain>
    </source>
</reference>
<feature type="region of interest" description="Disordered" evidence="1">
    <location>
        <begin position="665"/>
        <end position="696"/>
    </location>
</feature>
<gene>
    <name evidence="3" type="ORF">HLUCCA11_17455</name>
</gene>
<dbReference type="PATRIC" id="fig|1666911.3.peg.1273"/>
<evidence type="ECO:0000256" key="1">
    <source>
        <dbReference type="SAM" id="MobiDB-lite"/>
    </source>
</evidence>
<dbReference type="AlphaFoldDB" id="A0A0P7YT55"/>
<feature type="compositionally biased region" description="Polar residues" evidence="1">
    <location>
        <begin position="506"/>
        <end position="528"/>
    </location>
</feature>
<organism evidence="3 4">
    <name type="scientific">Phormidesmis priestleyi Ana</name>
    <dbReference type="NCBI Taxonomy" id="1666911"/>
    <lineage>
        <taxon>Bacteria</taxon>
        <taxon>Bacillati</taxon>
        <taxon>Cyanobacteriota</taxon>
        <taxon>Cyanophyceae</taxon>
        <taxon>Leptolyngbyales</taxon>
        <taxon>Leptolyngbyaceae</taxon>
        <taxon>Phormidesmis</taxon>
    </lineage>
</organism>
<comment type="caution">
    <text evidence="3">The sequence shown here is derived from an EMBL/GenBank/DDBJ whole genome shotgun (WGS) entry which is preliminary data.</text>
</comment>
<dbReference type="InterPro" id="IPR001434">
    <property type="entry name" value="OmcB-like_DUF11"/>
</dbReference>
<protein>
    <submittedName>
        <fullName evidence="3">Conserved repeat domain</fullName>
    </submittedName>
</protein>
<sequence>MLSQQQSSTHKSTTGNNRYQKRVAHLIKPRRWFAGSLSLGLLTGQMLLLLPMQPAFAGSNVCATPGKDGPVNFSEMVNTYFPPQSGASLASGATSVVLDSSYTAGSNVPISEGDMLMIIQMQDATIDSSNTAAYGSGNPANDGRGQTSLGNSGIYEFVRATNSVPISGGSLTFVGGNTNDGVVNTYNNTNATPTRGRRTFQVIRVVQYASLSLTSNVTVPDWNGQVGGVLALDIAGDMNFNGFTIDATERGFRGGFIPNDSSSGPNNNIYVSPTTSTEVGGKGEGIAGTPRYLWDGTTAVDLGSEQLPGGDAGRGAPANAGGGGNAHNAGGGGGGNGGDGGFGGIGWEDAGGDRPGSRGLGGTVPVPSPVGDRLILGGGGGGGDVNNDANGIRGGQGGGVVMIRADRFVGTGRIVSNGSDGEQGEFFSAPDGAGGGGAGGTVALIAKSGDLSGLSVEAIGGNGGDTVSDFNNEHGPGGGGGGGVVVSASPGGQVLAPNLAGGVSGRANSGAGTPHSATNGSNGITGSINPALVPPALQGADCFPTFTVTKTEDNSGDAGGRITPSTATYTITATNSGPGGATGTRLSDTLPAGFTYSAGATAVLSGGATGPTSPSNLGTANNLEFGDYTIPEGGSVAVTFSVDIAAGTPPGTYQNPAFVSYLDPSRSTPNRQISPAAGANTGVAETTYESGSQGSQDVAGTNYIASSSTAEDVVIVPSVPNMSLVKRITAVNGQTINPNDGTNLSQFVDDTTSPYAAIDNHPNWPANYLLGAFNAGSVRPGDEIEYTVYFLSSGNVAATDVRLCDRLLPNQTFVTNAYGAGVDVELQLGTSPVLGLTAVSDAIDRTEFIAPSAPVPATCNLQGANDNGTLMIDVTGATGTGEPTLTAIPASTGPGTPNDAYGLFRFKTRVAP</sequence>
<dbReference type="STRING" id="1666911.HLUCCA11_17455"/>
<dbReference type="InterPro" id="IPR047589">
    <property type="entry name" value="DUF11_rpt"/>
</dbReference>
<evidence type="ECO:0000259" key="2">
    <source>
        <dbReference type="Pfam" id="PF01345"/>
    </source>
</evidence>
<evidence type="ECO:0000313" key="4">
    <source>
        <dbReference type="Proteomes" id="UP000050465"/>
    </source>
</evidence>
<dbReference type="EMBL" id="LJZR01000027">
    <property type="protein sequence ID" value="KPQ33798.1"/>
    <property type="molecule type" value="Genomic_DNA"/>
</dbReference>
<dbReference type="Proteomes" id="UP000050465">
    <property type="component" value="Unassembled WGS sequence"/>
</dbReference>
<evidence type="ECO:0000313" key="3">
    <source>
        <dbReference type="EMBL" id="KPQ33798.1"/>
    </source>
</evidence>
<accession>A0A0P7YT55</accession>